<reference evidence="6 7" key="1">
    <citation type="submission" date="2020-03" db="EMBL/GenBank/DDBJ databases">
        <title>Draft genome of Streptomyces sp. ventii, isolated from the Axial Seamount in the Pacific Ocean, and resequencing of the two type strains Streptomyces lonarensis strain NCL 716 and Streptomyces bohaiensis strain 11A07.</title>
        <authorList>
            <person name="Loughran R.M."/>
            <person name="Pfannmuller K.M."/>
            <person name="Wasson B.J."/>
            <person name="Deadmond M.C."/>
            <person name="Paddock B.E."/>
            <person name="Koyack M.J."/>
            <person name="Gallegos D.A."/>
            <person name="Mitchell E.A."/>
            <person name="Ushijima B."/>
            <person name="Saw J.H."/>
            <person name="Mcphail K.L."/>
            <person name="Videau P."/>
        </authorList>
    </citation>
    <scope>NUCLEOTIDE SEQUENCE [LARGE SCALE GENOMIC DNA]</scope>
    <source>
        <strain evidence="7">5675061</strain>
    </source>
</reference>
<dbReference type="Proteomes" id="UP000746503">
    <property type="component" value="Unassembled WGS sequence"/>
</dbReference>
<keyword evidence="2" id="KW-0964">Secreted</keyword>
<protein>
    <recommendedName>
        <fullName evidence="5">Pectate lyase domain-containing protein</fullName>
    </recommendedName>
</protein>
<keyword evidence="1 2" id="KW-0456">Lyase</keyword>
<proteinExistence type="inferred from homology"/>
<sequence length="387" mass="41027">MSAKKKTLVRSAVAGAGAAALFAGSWAAGLGGATAGAAEPVPASPAATPTAADPHADAPLGYAAEAGGTTGGFGADVVHEYLLSEYAADAGYSDPGEAMYDLLNQHRRAGADEGLVIHVDTTVEPDNLTGNKMDVKDVSNVSILGVGDSAEFDGAGIKVTRADNIVIRNLDIHHVRLGDGDAITVTEGSHHVWIDHNTFSSTLDVDKDYYDGLVDITHNSEYVTVSWNHFHDHWKGMLVGHNDSAGSAPDKITYHHNHFERLNTRIPLIRHADVHFANNLLEDIDGSAVNARMGSQVLVEGNWFENVGSGEDDSHAGYPEGPVGWWYGSNSTGYWNLVDNAFVDSPHEHLESTTDFTPPYSFDADSPADAKSAVEQYAGAGVIDPTP</sequence>
<feature type="compositionally biased region" description="Low complexity" evidence="3">
    <location>
        <begin position="35"/>
        <end position="59"/>
    </location>
</feature>
<dbReference type="PANTHER" id="PTHR31683:SF18">
    <property type="entry name" value="PECTATE LYASE 21-RELATED"/>
    <property type="match status" value="1"/>
</dbReference>
<keyword evidence="4" id="KW-0732">Signal</keyword>
<evidence type="ECO:0000313" key="7">
    <source>
        <dbReference type="Proteomes" id="UP000746503"/>
    </source>
</evidence>
<dbReference type="PANTHER" id="PTHR31683">
    <property type="entry name" value="PECTATE LYASE 18-RELATED"/>
    <property type="match status" value="1"/>
</dbReference>
<gene>
    <name evidence="6" type="ORF">HCJ92_12585</name>
</gene>
<organism evidence="6 7">
    <name type="scientific">Streptomyces spiramenti</name>
    <dbReference type="NCBI Taxonomy" id="2720606"/>
    <lineage>
        <taxon>Bacteria</taxon>
        <taxon>Bacillati</taxon>
        <taxon>Actinomycetota</taxon>
        <taxon>Actinomycetes</taxon>
        <taxon>Kitasatosporales</taxon>
        <taxon>Streptomycetaceae</taxon>
        <taxon>Streptomyces</taxon>
    </lineage>
</organism>
<dbReference type="InterPro" id="IPR002022">
    <property type="entry name" value="Pec_lyase"/>
</dbReference>
<dbReference type="InterPro" id="IPR012334">
    <property type="entry name" value="Pectin_lyas_fold"/>
</dbReference>
<dbReference type="SMART" id="SM00656">
    <property type="entry name" value="Amb_all"/>
    <property type="match status" value="1"/>
</dbReference>
<dbReference type="InterPro" id="IPR045032">
    <property type="entry name" value="PEL"/>
</dbReference>
<dbReference type="InterPro" id="IPR011050">
    <property type="entry name" value="Pectin_lyase_fold/virulence"/>
</dbReference>
<keyword evidence="2" id="KW-0119">Carbohydrate metabolism</keyword>
<evidence type="ECO:0000259" key="5">
    <source>
        <dbReference type="SMART" id="SM00656"/>
    </source>
</evidence>
<dbReference type="RefSeq" id="WP_167933637.1">
    <property type="nucleotide sequence ID" value="NZ_JAAVJB010000087.1"/>
</dbReference>
<evidence type="ECO:0000256" key="1">
    <source>
        <dbReference type="ARBA" id="ARBA00023239"/>
    </source>
</evidence>
<feature type="domain" description="Pectate lyase" evidence="5">
    <location>
        <begin position="98"/>
        <end position="310"/>
    </location>
</feature>
<evidence type="ECO:0000256" key="3">
    <source>
        <dbReference type="SAM" id="MobiDB-lite"/>
    </source>
</evidence>
<dbReference type="Gene3D" id="2.160.20.10">
    <property type="entry name" value="Single-stranded right-handed beta-helix, Pectin lyase-like"/>
    <property type="match status" value="1"/>
</dbReference>
<feature type="signal peptide" evidence="4">
    <location>
        <begin position="1"/>
        <end position="27"/>
    </location>
</feature>
<feature type="region of interest" description="Disordered" evidence="3">
    <location>
        <begin position="354"/>
        <end position="373"/>
    </location>
</feature>
<name>A0ABX1ANW0_9ACTN</name>
<dbReference type="SUPFAM" id="SSF51126">
    <property type="entry name" value="Pectin lyase-like"/>
    <property type="match status" value="1"/>
</dbReference>
<comment type="subcellular location">
    <subcellularLocation>
        <location evidence="2">Secreted</location>
    </subcellularLocation>
</comment>
<comment type="caution">
    <text evidence="6">The sequence shown here is derived from an EMBL/GenBank/DDBJ whole genome shotgun (WGS) entry which is preliminary data.</text>
</comment>
<comment type="similarity">
    <text evidence="2">Belongs to the polysaccharide lyase 1 family.</text>
</comment>
<keyword evidence="7" id="KW-1185">Reference proteome</keyword>
<dbReference type="EMBL" id="JAAVJB010000087">
    <property type="protein sequence ID" value="NJP67108.1"/>
    <property type="molecule type" value="Genomic_DNA"/>
</dbReference>
<keyword evidence="2" id="KW-0624">Polysaccharide degradation</keyword>
<dbReference type="Pfam" id="PF00544">
    <property type="entry name" value="Pectate_lyase_4"/>
    <property type="match status" value="1"/>
</dbReference>
<evidence type="ECO:0000256" key="4">
    <source>
        <dbReference type="SAM" id="SignalP"/>
    </source>
</evidence>
<evidence type="ECO:0000313" key="6">
    <source>
        <dbReference type="EMBL" id="NJP67108.1"/>
    </source>
</evidence>
<accession>A0ABX1ANW0</accession>
<feature type="region of interest" description="Disordered" evidence="3">
    <location>
        <begin position="34"/>
        <end position="59"/>
    </location>
</feature>
<feature type="chain" id="PRO_5045853884" description="Pectate lyase domain-containing protein" evidence="4">
    <location>
        <begin position="28"/>
        <end position="387"/>
    </location>
</feature>
<evidence type="ECO:0000256" key="2">
    <source>
        <dbReference type="RuleBase" id="RU361173"/>
    </source>
</evidence>